<keyword evidence="4" id="KW-0238">DNA-binding</keyword>
<dbReference type="PANTHER" id="PTHR43133:SF50">
    <property type="entry name" value="ECF RNA POLYMERASE SIGMA FACTOR SIGM"/>
    <property type="match status" value="1"/>
</dbReference>
<dbReference type="Gene3D" id="1.10.1740.10">
    <property type="match status" value="1"/>
</dbReference>
<keyword evidence="3" id="KW-0731">Sigma factor</keyword>
<dbReference type="InterPro" id="IPR013324">
    <property type="entry name" value="RNA_pol_sigma_r3/r4-like"/>
</dbReference>
<dbReference type="InterPro" id="IPR039425">
    <property type="entry name" value="RNA_pol_sigma-70-like"/>
</dbReference>
<dbReference type="Pfam" id="PF04542">
    <property type="entry name" value="Sigma70_r2"/>
    <property type="match status" value="1"/>
</dbReference>
<evidence type="ECO:0000256" key="3">
    <source>
        <dbReference type="ARBA" id="ARBA00023082"/>
    </source>
</evidence>
<dbReference type="SUPFAM" id="SSF88659">
    <property type="entry name" value="Sigma3 and sigma4 domains of RNA polymerase sigma factors"/>
    <property type="match status" value="1"/>
</dbReference>
<dbReference type="Pfam" id="PF08281">
    <property type="entry name" value="Sigma70_r4_2"/>
    <property type="match status" value="1"/>
</dbReference>
<dbReference type="GO" id="GO:0000428">
    <property type="term" value="C:DNA-directed RNA polymerase complex"/>
    <property type="evidence" value="ECO:0007669"/>
    <property type="project" value="UniProtKB-KW"/>
</dbReference>
<feature type="domain" description="RNA polymerase sigma factor 70 region 4 type 2" evidence="7">
    <location>
        <begin position="100"/>
        <end position="152"/>
    </location>
</feature>
<dbReference type="Proteomes" id="UP000604117">
    <property type="component" value="Unassembled WGS sequence"/>
</dbReference>
<dbReference type="InterPro" id="IPR014284">
    <property type="entry name" value="RNA_pol_sigma-70_dom"/>
</dbReference>
<keyword evidence="9" id="KW-1185">Reference proteome</keyword>
<reference evidence="8 9" key="1">
    <citation type="submission" date="2021-01" db="EMBL/GenBank/DDBJ databases">
        <title>Whole genome shotgun sequence of Asanoa siamensis NBRC 107932.</title>
        <authorList>
            <person name="Komaki H."/>
            <person name="Tamura T."/>
        </authorList>
    </citation>
    <scope>NUCLEOTIDE SEQUENCE [LARGE SCALE GENOMIC DNA]</scope>
    <source>
        <strain evidence="8 9">NBRC 107932</strain>
    </source>
</reference>
<evidence type="ECO:0000256" key="4">
    <source>
        <dbReference type="ARBA" id="ARBA00023125"/>
    </source>
</evidence>
<evidence type="ECO:0000259" key="7">
    <source>
        <dbReference type="Pfam" id="PF08281"/>
    </source>
</evidence>
<proteinExistence type="inferred from homology"/>
<name>A0ABQ4CM75_9ACTN</name>
<dbReference type="EMBL" id="BONE01000009">
    <property type="protein sequence ID" value="GIF72083.1"/>
    <property type="molecule type" value="Genomic_DNA"/>
</dbReference>
<dbReference type="InterPro" id="IPR007627">
    <property type="entry name" value="RNA_pol_sigma70_r2"/>
</dbReference>
<evidence type="ECO:0000256" key="5">
    <source>
        <dbReference type="ARBA" id="ARBA00023163"/>
    </source>
</evidence>
<comment type="similarity">
    <text evidence="1">Belongs to the sigma-70 factor family. ECF subfamily.</text>
</comment>
<evidence type="ECO:0000256" key="1">
    <source>
        <dbReference type="ARBA" id="ARBA00010641"/>
    </source>
</evidence>
<dbReference type="RefSeq" id="WP_203711543.1">
    <property type="nucleotide sequence ID" value="NZ_BONE01000009.1"/>
</dbReference>
<dbReference type="InterPro" id="IPR036388">
    <property type="entry name" value="WH-like_DNA-bd_sf"/>
</dbReference>
<dbReference type="InterPro" id="IPR013249">
    <property type="entry name" value="RNA_pol_sigma70_r4_t2"/>
</dbReference>
<keyword evidence="5" id="KW-0804">Transcription</keyword>
<evidence type="ECO:0000313" key="8">
    <source>
        <dbReference type="EMBL" id="GIF72083.1"/>
    </source>
</evidence>
<protein>
    <submittedName>
        <fullName evidence="8">DNA-directed RNA polymerase sigma-70 factor</fullName>
    </submittedName>
</protein>
<dbReference type="Gene3D" id="1.10.10.10">
    <property type="entry name" value="Winged helix-like DNA-binding domain superfamily/Winged helix DNA-binding domain"/>
    <property type="match status" value="1"/>
</dbReference>
<keyword evidence="2" id="KW-0805">Transcription regulation</keyword>
<evidence type="ECO:0000313" key="9">
    <source>
        <dbReference type="Proteomes" id="UP000604117"/>
    </source>
</evidence>
<sequence>MPEESFDEFVHASLPMLSRYANALTGSAHAGEDLVQDTLVKVARAWRRIKIDGNPAAYARKVMLHTYLSAWRGLLRRPRTVPLSADWAGPDEYPLVDSRDLLRRALVGLPPAQRAVLVLSYLDDVADDDIAALIGRRPATVRSLRQRGLATLRRQFVREAQGSSDER</sequence>
<dbReference type="NCBIfam" id="TIGR02937">
    <property type="entry name" value="sigma70-ECF"/>
    <property type="match status" value="1"/>
</dbReference>
<dbReference type="SUPFAM" id="SSF88946">
    <property type="entry name" value="Sigma2 domain of RNA polymerase sigma factors"/>
    <property type="match status" value="1"/>
</dbReference>
<accession>A0ABQ4CM75</accession>
<keyword evidence="8" id="KW-0240">DNA-directed RNA polymerase</keyword>
<feature type="domain" description="RNA polymerase sigma-70 region 2" evidence="6">
    <location>
        <begin position="10"/>
        <end position="73"/>
    </location>
</feature>
<comment type="caution">
    <text evidence="8">The sequence shown here is derived from an EMBL/GenBank/DDBJ whole genome shotgun (WGS) entry which is preliminary data.</text>
</comment>
<organism evidence="8 9">
    <name type="scientific">Asanoa siamensis</name>
    <dbReference type="NCBI Taxonomy" id="926357"/>
    <lineage>
        <taxon>Bacteria</taxon>
        <taxon>Bacillati</taxon>
        <taxon>Actinomycetota</taxon>
        <taxon>Actinomycetes</taxon>
        <taxon>Micromonosporales</taxon>
        <taxon>Micromonosporaceae</taxon>
        <taxon>Asanoa</taxon>
    </lineage>
</organism>
<dbReference type="PANTHER" id="PTHR43133">
    <property type="entry name" value="RNA POLYMERASE ECF-TYPE SIGMA FACTO"/>
    <property type="match status" value="1"/>
</dbReference>
<evidence type="ECO:0000259" key="6">
    <source>
        <dbReference type="Pfam" id="PF04542"/>
    </source>
</evidence>
<evidence type="ECO:0000256" key="2">
    <source>
        <dbReference type="ARBA" id="ARBA00023015"/>
    </source>
</evidence>
<gene>
    <name evidence="8" type="ORF">Asi02nite_16010</name>
</gene>
<dbReference type="InterPro" id="IPR013325">
    <property type="entry name" value="RNA_pol_sigma_r2"/>
</dbReference>